<dbReference type="Gene3D" id="3.80.10.10">
    <property type="entry name" value="Ribonuclease Inhibitor"/>
    <property type="match status" value="2"/>
</dbReference>
<evidence type="ECO:0000313" key="3">
    <source>
        <dbReference type="EnsemblMetazoa" id="CJA17772.1"/>
    </source>
</evidence>
<accession>A0A8R1I2Z5</accession>
<keyword evidence="4" id="KW-1185">Reference proteome</keyword>
<organism evidence="3 4">
    <name type="scientific">Caenorhabditis japonica</name>
    <dbReference type="NCBI Taxonomy" id="281687"/>
    <lineage>
        <taxon>Eukaryota</taxon>
        <taxon>Metazoa</taxon>
        <taxon>Ecdysozoa</taxon>
        <taxon>Nematoda</taxon>
        <taxon>Chromadorea</taxon>
        <taxon>Rhabditida</taxon>
        <taxon>Rhabditina</taxon>
        <taxon>Rhabditomorpha</taxon>
        <taxon>Rhabditoidea</taxon>
        <taxon>Rhabditidae</taxon>
        <taxon>Peloderinae</taxon>
        <taxon>Caenorhabditis</taxon>
    </lineage>
</organism>
<evidence type="ECO:0000313" key="4">
    <source>
        <dbReference type="Proteomes" id="UP000005237"/>
    </source>
</evidence>
<dbReference type="AlphaFoldDB" id="A0A8R1I2Z5"/>
<dbReference type="SUPFAM" id="SSF52058">
    <property type="entry name" value="L domain-like"/>
    <property type="match status" value="1"/>
</dbReference>
<dbReference type="PANTHER" id="PTHR18849">
    <property type="entry name" value="LEUCINE RICH REPEAT PROTEIN"/>
    <property type="match status" value="1"/>
</dbReference>
<reference evidence="3" key="2">
    <citation type="submission" date="2022-06" db="UniProtKB">
        <authorList>
            <consortium name="EnsemblMetazoa"/>
        </authorList>
    </citation>
    <scope>IDENTIFICATION</scope>
    <source>
        <strain evidence="3">DF5081</strain>
    </source>
</reference>
<dbReference type="InterPro" id="IPR032675">
    <property type="entry name" value="LRR_dom_sf"/>
</dbReference>
<name>A0A8R1I2Z5_CAEJA</name>
<evidence type="ECO:0000256" key="2">
    <source>
        <dbReference type="ARBA" id="ARBA00022737"/>
    </source>
</evidence>
<proteinExistence type="predicted"/>
<dbReference type="GO" id="GO:0007010">
    <property type="term" value="P:cytoskeleton organization"/>
    <property type="evidence" value="ECO:0007669"/>
    <property type="project" value="TreeGrafter"/>
</dbReference>
<keyword evidence="1" id="KW-0433">Leucine-rich repeat</keyword>
<evidence type="ECO:0008006" key="5">
    <source>
        <dbReference type="Google" id="ProtNLM"/>
    </source>
</evidence>
<protein>
    <recommendedName>
        <fullName evidence="5">Tubulin-specific chaperone cofactor E-like protein</fullName>
    </recommendedName>
</protein>
<sequence>MASQRALELLVLNNMNIGTVGDSEKLATLASHVSEADLGWNQISKWSDVACILENLPHLRVLNIGHNPLNPVIDHKLPVSTLHTIILNGTHLSFKTLQSFLSVLPKVTELHMSDNQFNDDDDLNEPISTSVRTIHLNRCGFQKWSSVMNVVRRFPNVNSVFICENPLEDVTHCKHFDSLSSWSSLNMAKTAINSWDSLDDLGKMKSIVDLRIPNIPLLNNLSDEERLHLIIGRIHHLRVLNGSKISEEQREQSERFFIRYYQEQKEKPAQYKSLIEKHGNLEKLVNIDLTPKKEAVVKILCEEKEVNTEMTISLEPTILEFMKYLEPKVAVKYTRIKLFLFRGDGRNEDFASSTYNMPLHYFKVEDGDVFMIQEKIVVPKRRRPPSSTSSSSS</sequence>
<dbReference type="EnsemblMetazoa" id="CJA17772.1">
    <property type="protein sequence ID" value="CJA17772.1"/>
    <property type="gene ID" value="WBGene00136977"/>
</dbReference>
<dbReference type="PANTHER" id="PTHR18849:SF0">
    <property type="entry name" value="CILIA- AND FLAGELLA-ASSOCIATED PROTEIN 410-RELATED"/>
    <property type="match status" value="1"/>
</dbReference>
<keyword evidence="2" id="KW-0677">Repeat</keyword>
<reference evidence="4" key="1">
    <citation type="submission" date="2010-08" db="EMBL/GenBank/DDBJ databases">
        <authorList>
            <consortium name="Caenorhabditis japonica Sequencing Consortium"/>
            <person name="Wilson R.K."/>
        </authorList>
    </citation>
    <scope>NUCLEOTIDE SEQUENCE [LARGE SCALE GENOMIC DNA]</scope>
    <source>
        <strain evidence="4">DF5081</strain>
    </source>
</reference>
<dbReference type="Proteomes" id="UP000005237">
    <property type="component" value="Unassembled WGS sequence"/>
</dbReference>
<evidence type="ECO:0000256" key="1">
    <source>
        <dbReference type="ARBA" id="ARBA00022614"/>
    </source>
</evidence>